<dbReference type="EMBL" id="JABFDY010000016">
    <property type="protein sequence ID" value="KAF7696253.1"/>
    <property type="molecule type" value="Genomic_DNA"/>
</dbReference>
<name>A0A8T0AT25_SILME</name>
<gene>
    <name evidence="2" type="ORF">HF521_006347</name>
</gene>
<dbReference type="Pfam" id="PF02023">
    <property type="entry name" value="SCAN"/>
    <property type="match status" value="1"/>
</dbReference>
<dbReference type="InterPro" id="IPR003309">
    <property type="entry name" value="SCAN_dom"/>
</dbReference>
<evidence type="ECO:0000259" key="1">
    <source>
        <dbReference type="PROSITE" id="PS50804"/>
    </source>
</evidence>
<evidence type="ECO:0000313" key="3">
    <source>
        <dbReference type="Proteomes" id="UP000606274"/>
    </source>
</evidence>
<evidence type="ECO:0000313" key="2">
    <source>
        <dbReference type="EMBL" id="KAF7696253.1"/>
    </source>
</evidence>
<accession>A0A8T0AT25</accession>
<dbReference type="InterPro" id="IPR038269">
    <property type="entry name" value="SCAN_sf"/>
</dbReference>
<dbReference type="Gene3D" id="1.10.4020.10">
    <property type="entry name" value="DNA breaking-rejoining enzymes"/>
    <property type="match status" value="1"/>
</dbReference>
<dbReference type="SUPFAM" id="SSF47353">
    <property type="entry name" value="Retrovirus capsid dimerization domain-like"/>
    <property type="match status" value="1"/>
</dbReference>
<dbReference type="Proteomes" id="UP000606274">
    <property type="component" value="Unassembled WGS sequence"/>
</dbReference>
<dbReference type="AlphaFoldDB" id="A0A8T0AT25"/>
<protein>
    <recommendedName>
        <fullName evidence="1">SCAN box domain-containing protein</fullName>
    </recommendedName>
</protein>
<proteinExistence type="predicted"/>
<dbReference type="PROSITE" id="PS50804">
    <property type="entry name" value="SCAN_BOX"/>
    <property type="match status" value="1"/>
</dbReference>
<reference evidence="2" key="1">
    <citation type="submission" date="2020-08" db="EMBL/GenBank/DDBJ databases">
        <title>Chromosome-level assembly of Southern catfish (Silurus meridionalis) provides insights into visual adaptation to the nocturnal and benthic lifestyles.</title>
        <authorList>
            <person name="Zhang Y."/>
            <person name="Wang D."/>
            <person name="Peng Z."/>
        </authorList>
    </citation>
    <scope>NUCLEOTIDE SEQUENCE</scope>
    <source>
        <strain evidence="2">SWU-2019-XX</strain>
        <tissue evidence="2">Muscle</tissue>
    </source>
</reference>
<sequence length="145" mass="16976">MELTYLVMFYKQNLPHFSETQRDQRQRILLALTRAEAEEQRIISDLHHQMLLSLNLSDAGDPFTFAKLLQNACEGWLLPREFESWLLPQKCEARRFIEPIIMELFLARLPEQTAGWTRHHQPATLIEAAHLASKHLTCHNVSFLI</sequence>
<keyword evidence="3" id="KW-1185">Reference proteome</keyword>
<organism evidence="2 3">
    <name type="scientific">Silurus meridionalis</name>
    <name type="common">Southern catfish</name>
    <name type="synonym">Silurus soldatovi meridionalis</name>
    <dbReference type="NCBI Taxonomy" id="175797"/>
    <lineage>
        <taxon>Eukaryota</taxon>
        <taxon>Metazoa</taxon>
        <taxon>Chordata</taxon>
        <taxon>Craniata</taxon>
        <taxon>Vertebrata</taxon>
        <taxon>Euteleostomi</taxon>
        <taxon>Actinopterygii</taxon>
        <taxon>Neopterygii</taxon>
        <taxon>Teleostei</taxon>
        <taxon>Ostariophysi</taxon>
        <taxon>Siluriformes</taxon>
        <taxon>Siluridae</taxon>
        <taxon>Silurus</taxon>
    </lineage>
</organism>
<comment type="caution">
    <text evidence="2">The sequence shown here is derived from an EMBL/GenBank/DDBJ whole genome shotgun (WGS) entry which is preliminary data.</text>
</comment>
<feature type="domain" description="SCAN box" evidence="1">
    <location>
        <begin position="85"/>
        <end position="131"/>
    </location>
</feature>